<dbReference type="AlphaFoldDB" id="A0A2X0MIS2"/>
<dbReference type="Pfam" id="PF09341">
    <property type="entry name" value="Pcc1"/>
    <property type="match status" value="1"/>
</dbReference>
<protein>
    <submittedName>
        <fullName evidence="2">BZ3500_MvSof-1268-A1-R1_Chr1-2g01486 protein</fullName>
    </submittedName>
</protein>
<accession>A0A2X0MIS2</accession>
<proteinExistence type="inferred from homology"/>
<evidence type="ECO:0000256" key="1">
    <source>
        <dbReference type="ARBA" id="ARBA00007073"/>
    </source>
</evidence>
<sequence>MSNSRDQWHTMLSHSSLMRFLPFMTIPLPTAADATLLQRVVSVDQLLRPSELSRRVYVEAASLHIQFIAQSVRQARVALDHCLSDIEMVVQTMRKFGPEAAVDGTEADASIEVGLRGSWDGAQR</sequence>
<dbReference type="Gene3D" id="3.30.310.50">
    <property type="entry name" value="Alpha-D-phosphohexomutase, C-terminal domain"/>
    <property type="match status" value="1"/>
</dbReference>
<evidence type="ECO:0000313" key="2">
    <source>
        <dbReference type="EMBL" id="SCZ91555.1"/>
    </source>
</evidence>
<keyword evidence="3" id="KW-1185">Reference proteome</keyword>
<dbReference type="InterPro" id="IPR015419">
    <property type="entry name" value="CTAG/Pcc1"/>
</dbReference>
<gene>
    <name evidence="2" type="ORF">BZ3500_MVSOF-1268-A1-R1_CHR1-2G01486</name>
</gene>
<dbReference type="OrthoDB" id="10025739at2759"/>
<name>A0A2X0MIS2_9BASI</name>
<comment type="similarity">
    <text evidence="1">Belongs to the CTAG/PCC1 family.</text>
</comment>
<dbReference type="Proteomes" id="UP000249723">
    <property type="component" value="Unassembled WGS sequence"/>
</dbReference>
<dbReference type="EMBL" id="FMWP01000015">
    <property type="protein sequence ID" value="SCZ91555.1"/>
    <property type="molecule type" value="Genomic_DNA"/>
</dbReference>
<evidence type="ECO:0000313" key="3">
    <source>
        <dbReference type="Proteomes" id="UP000249723"/>
    </source>
</evidence>
<organism evidence="2 3">
    <name type="scientific">Microbotryum saponariae</name>
    <dbReference type="NCBI Taxonomy" id="289078"/>
    <lineage>
        <taxon>Eukaryota</taxon>
        <taxon>Fungi</taxon>
        <taxon>Dikarya</taxon>
        <taxon>Basidiomycota</taxon>
        <taxon>Pucciniomycotina</taxon>
        <taxon>Microbotryomycetes</taxon>
        <taxon>Microbotryales</taxon>
        <taxon>Microbotryaceae</taxon>
        <taxon>Microbotryum</taxon>
    </lineage>
</organism>
<reference evidence="3" key="1">
    <citation type="submission" date="2016-10" db="EMBL/GenBank/DDBJ databases">
        <authorList>
            <person name="Jeantristanb JTB J.-T."/>
            <person name="Ricardo R."/>
        </authorList>
    </citation>
    <scope>NUCLEOTIDE SEQUENCE [LARGE SCALE GENOMIC DNA]</scope>
</reference>